<evidence type="ECO:0000256" key="3">
    <source>
        <dbReference type="PROSITE-ProRule" id="PRU00708"/>
    </source>
</evidence>
<dbReference type="InterPro" id="IPR002885">
    <property type="entry name" value="PPR_rpt"/>
</dbReference>
<dbReference type="Pfam" id="PF12854">
    <property type="entry name" value="PPR_1"/>
    <property type="match status" value="1"/>
</dbReference>
<dbReference type="EMBL" id="JADCNM010000004">
    <property type="protein sequence ID" value="KAG0486305.1"/>
    <property type="molecule type" value="Genomic_DNA"/>
</dbReference>
<reference evidence="5 6" key="1">
    <citation type="journal article" date="2020" name="Nat. Food">
        <title>A phased Vanilla planifolia genome enables genetic improvement of flavour and production.</title>
        <authorList>
            <person name="Hasing T."/>
            <person name="Tang H."/>
            <person name="Brym M."/>
            <person name="Khazi F."/>
            <person name="Huang T."/>
            <person name="Chambers A.H."/>
        </authorList>
    </citation>
    <scope>NUCLEOTIDE SEQUENCE [LARGE SCALE GENOMIC DNA]</scope>
    <source>
        <tissue evidence="5">Leaf</tissue>
    </source>
</reference>
<dbReference type="SUPFAM" id="SSF48452">
    <property type="entry name" value="TPR-like"/>
    <property type="match status" value="2"/>
</dbReference>
<dbReference type="Pfam" id="PF14432">
    <property type="entry name" value="DYW_deaminase"/>
    <property type="match status" value="1"/>
</dbReference>
<dbReference type="GO" id="GO:0009451">
    <property type="term" value="P:RNA modification"/>
    <property type="evidence" value="ECO:0007669"/>
    <property type="project" value="InterPro"/>
</dbReference>
<evidence type="ECO:0000256" key="1">
    <source>
        <dbReference type="ARBA" id="ARBA00006643"/>
    </source>
</evidence>
<dbReference type="InterPro" id="IPR032867">
    <property type="entry name" value="DYW_dom"/>
</dbReference>
<name>A0A835R689_VANPL</name>
<evidence type="ECO:0000256" key="2">
    <source>
        <dbReference type="ARBA" id="ARBA00022737"/>
    </source>
</evidence>
<organism evidence="5 6">
    <name type="scientific">Vanilla planifolia</name>
    <name type="common">Vanilla</name>
    <dbReference type="NCBI Taxonomy" id="51239"/>
    <lineage>
        <taxon>Eukaryota</taxon>
        <taxon>Viridiplantae</taxon>
        <taxon>Streptophyta</taxon>
        <taxon>Embryophyta</taxon>
        <taxon>Tracheophyta</taxon>
        <taxon>Spermatophyta</taxon>
        <taxon>Magnoliopsida</taxon>
        <taxon>Liliopsida</taxon>
        <taxon>Asparagales</taxon>
        <taxon>Orchidaceae</taxon>
        <taxon>Vanilloideae</taxon>
        <taxon>Vanilleae</taxon>
        <taxon>Vanilla</taxon>
    </lineage>
</organism>
<comment type="similarity">
    <text evidence="1">Belongs to the PPR family. PCMP-H subfamily.</text>
</comment>
<dbReference type="FunFam" id="1.25.40.10:FF:000348">
    <property type="entry name" value="Pentatricopeptide repeat-containing protein chloroplastic"/>
    <property type="match status" value="1"/>
</dbReference>
<dbReference type="OrthoDB" id="185373at2759"/>
<dbReference type="AlphaFoldDB" id="A0A835R689"/>
<gene>
    <name evidence="5" type="ORF">HPP92_008400</name>
</gene>
<sequence>MRSSRLGLPPESCRPTSHLRQALALLLKLHRFPFDSSAASQLLSSSSTATLLSCFPLPATFHWNTLIHALSASKSPVRAISLYRSMLALGTKPNNHTFPCVLKACSSPRLGAMLHAHIVHVGLESDHYIQSALIHMYSAKDLIAARRVFDGCSESQPVCWNAMIDGYAKSGELALAHSIFARMECRDVISWNTLINGYALLGRLDEAKQLFAEMPQRNVVSWNCLLAAHAKCGDVAGARKTFHEMPRRDVISWNAMLSCCAQNGHSEEALAFFDTMQRADIKPTDATLVSLLSACAHLGALDRGERIHAFIANNGIKLDPILATALVDMYAKCGRIEKATNIFHDIEEKDVLAWNAIIGGMAIHGLAEDALCLFREMESSSARPDDITFVSVLSACSHAGLVEEGRRLLACMKSTHGVDPKVEHYGCIVDLLARAGFLEEAMELTRAMPMQPNAPAWGALLGGCRIHCNSEMAKEAGKQLLELQPKHSGRYILLSNIYATSNRWEEARMVRSSMVDRGVVKNPGMSEIELKGVTNKFMAGDRSHPQTEDIYRKLSEIWERLRSETGYAPDTKQVLVDIEEEDKEQLLCIHSEKLAIAFGLLHTSPGGTIRVLKNLRVCADCHTVSKLVSKLYCREIVMRDRNRFHLFKDGTCSCRDYW</sequence>
<dbReference type="NCBIfam" id="TIGR00756">
    <property type="entry name" value="PPR"/>
    <property type="match status" value="6"/>
</dbReference>
<dbReference type="PROSITE" id="PS51375">
    <property type="entry name" value="PPR"/>
    <property type="match status" value="5"/>
</dbReference>
<evidence type="ECO:0000313" key="6">
    <source>
        <dbReference type="Proteomes" id="UP000639772"/>
    </source>
</evidence>
<protein>
    <recommendedName>
        <fullName evidence="4">DYW domain-containing protein</fullName>
    </recommendedName>
</protein>
<feature type="repeat" description="PPR" evidence="3">
    <location>
        <begin position="156"/>
        <end position="186"/>
    </location>
</feature>
<dbReference type="Pfam" id="PF20431">
    <property type="entry name" value="E_motif"/>
    <property type="match status" value="1"/>
</dbReference>
<dbReference type="InterPro" id="IPR046849">
    <property type="entry name" value="E2_motif"/>
</dbReference>
<dbReference type="Proteomes" id="UP000639772">
    <property type="component" value="Unassembled WGS sequence"/>
</dbReference>
<dbReference type="InterPro" id="IPR011990">
    <property type="entry name" value="TPR-like_helical_dom_sf"/>
</dbReference>
<dbReference type="Gene3D" id="1.25.40.10">
    <property type="entry name" value="Tetratricopeptide repeat domain"/>
    <property type="match status" value="4"/>
</dbReference>
<feature type="repeat" description="PPR" evidence="3">
    <location>
        <begin position="59"/>
        <end position="93"/>
    </location>
</feature>
<evidence type="ECO:0000259" key="4">
    <source>
        <dbReference type="Pfam" id="PF14432"/>
    </source>
</evidence>
<proteinExistence type="inferred from homology"/>
<feature type="domain" description="DYW" evidence="4">
    <location>
        <begin position="566"/>
        <end position="658"/>
    </location>
</feature>
<feature type="repeat" description="PPR" evidence="3">
    <location>
        <begin position="249"/>
        <end position="283"/>
    </location>
</feature>
<feature type="repeat" description="PPR" evidence="3">
    <location>
        <begin position="350"/>
        <end position="384"/>
    </location>
</feature>
<dbReference type="GO" id="GO:0003729">
    <property type="term" value="F:mRNA binding"/>
    <property type="evidence" value="ECO:0007669"/>
    <property type="project" value="UniProtKB-ARBA"/>
</dbReference>
<dbReference type="Pfam" id="PF20430">
    <property type="entry name" value="Eplus_motif"/>
    <property type="match status" value="1"/>
</dbReference>
<dbReference type="Pfam" id="PF13041">
    <property type="entry name" value="PPR_2"/>
    <property type="match status" value="3"/>
</dbReference>
<dbReference type="FunFam" id="1.25.40.10:FF:000690">
    <property type="entry name" value="Pentatricopeptide repeat-containing protein"/>
    <property type="match status" value="1"/>
</dbReference>
<keyword evidence="2" id="KW-0677">Repeat</keyword>
<dbReference type="InterPro" id="IPR046848">
    <property type="entry name" value="E_motif"/>
</dbReference>
<dbReference type="PANTHER" id="PTHR47926:SF473">
    <property type="entry name" value="(WILD MALAYSIAN BANANA) HYPOTHETICAL PROTEIN"/>
    <property type="match status" value="1"/>
</dbReference>
<accession>A0A835R689</accession>
<evidence type="ECO:0000313" key="5">
    <source>
        <dbReference type="EMBL" id="KAG0486305.1"/>
    </source>
</evidence>
<dbReference type="Pfam" id="PF01535">
    <property type="entry name" value="PPR"/>
    <property type="match status" value="1"/>
</dbReference>
<comment type="caution">
    <text evidence="5">The sequence shown here is derived from an EMBL/GenBank/DDBJ whole genome shotgun (WGS) entry which is preliminary data.</text>
</comment>
<feature type="repeat" description="PPR" evidence="3">
    <location>
        <begin position="187"/>
        <end position="221"/>
    </location>
</feature>
<dbReference type="PANTHER" id="PTHR47926">
    <property type="entry name" value="PENTATRICOPEPTIDE REPEAT-CONTAINING PROTEIN"/>
    <property type="match status" value="1"/>
</dbReference>
<dbReference type="GO" id="GO:0008270">
    <property type="term" value="F:zinc ion binding"/>
    <property type="evidence" value="ECO:0007669"/>
    <property type="project" value="InterPro"/>
</dbReference>
<dbReference type="InterPro" id="IPR046960">
    <property type="entry name" value="PPR_At4g14850-like_plant"/>
</dbReference>